<proteinExistence type="predicted"/>
<reference evidence="1 2" key="1">
    <citation type="journal article" date="2019" name="Int. J. Syst. Evol. Microbiol.">
        <title>The Global Catalogue of Microorganisms (GCM) 10K type strain sequencing project: providing services to taxonomists for standard genome sequencing and annotation.</title>
        <authorList>
            <consortium name="The Broad Institute Genomics Platform"/>
            <consortium name="The Broad Institute Genome Sequencing Center for Infectious Disease"/>
            <person name="Wu L."/>
            <person name="Ma J."/>
        </authorList>
    </citation>
    <scope>NUCLEOTIDE SEQUENCE [LARGE SCALE GENOMIC DNA]</scope>
    <source>
        <strain evidence="1 2">JCM 14942</strain>
    </source>
</reference>
<sequence>MSASEQAIKLGSATPRVGQCAVTSLSAYHVGIVVPRLETAAAELSEQLGLSWAPAHRAPLRVEQDGHISVVDLLYTYSRSSRDGLMLELIQEIPGTPWVAGPEGALHHVGFWSDQFNHSLASLDAGGQREVSHVNASGETQMFSYHHLLDGRLRVELVDAEHRRDVLPWSDGQYKGP</sequence>
<evidence type="ECO:0000313" key="2">
    <source>
        <dbReference type="Proteomes" id="UP001500842"/>
    </source>
</evidence>
<accession>A0ABN1ZVZ5</accession>
<dbReference type="Pfam" id="PF13669">
    <property type="entry name" value="Glyoxalase_4"/>
    <property type="match status" value="1"/>
</dbReference>
<dbReference type="EMBL" id="BAAAOR010000007">
    <property type="protein sequence ID" value="GAA1505837.1"/>
    <property type="molecule type" value="Genomic_DNA"/>
</dbReference>
<evidence type="ECO:0000313" key="1">
    <source>
        <dbReference type="EMBL" id="GAA1505837.1"/>
    </source>
</evidence>
<dbReference type="SUPFAM" id="SSF54593">
    <property type="entry name" value="Glyoxalase/Bleomycin resistance protein/Dihydroxybiphenyl dioxygenase"/>
    <property type="match status" value="1"/>
</dbReference>
<dbReference type="Gene3D" id="3.10.180.10">
    <property type="entry name" value="2,3-Dihydroxybiphenyl 1,2-Dioxygenase, domain 1"/>
    <property type="match status" value="1"/>
</dbReference>
<dbReference type="RefSeq" id="WP_344111119.1">
    <property type="nucleotide sequence ID" value="NZ_BAAAOR010000007.1"/>
</dbReference>
<keyword evidence="2" id="KW-1185">Reference proteome</keyword>
<comment type="caution">
    <text evidence="1">The sequence shown here is derived from an EMBL/GenBank/DDBJ whole genome shotgun (WGS) entry which is preliminary data.</text>
</comment>
<protein>
    <submittedName>
        <fullName evidence="1">VOC family protein</fullName>
    </submittedName>
</protein>
<gene>
    <name evidence="1" type="ORF">GCM10009788_06910</name>
</gene>
<dbReference type="Proteomes" id="UP001500842">
    <property type="component" value="Unassembled WGS sequence"/>
</dbReference>
<organism evidence="1 2">
    <name type="scientific">Nocardioides humi</name>
    <dbReference type="NCBI Taxonomy" id="449461"/>
    <lineage>
        <taxon>Bacteria</taxon>
        <taxon>Bacillati</taxon>
        <taxon>Actinomycetota</taxon>
        <taxon>Actinomycetes</taxon>
        <taxon>Propionibacteriales</taxon>
        <taxon>Nocardioidaceae</taxon>
        <taxon>Nocardioides</taxon>
    </lineage>
</organism>
<dbReference type="InterPro" id="IPR029068">
    <property type="entry name" value="Glyas_Bleomycin-R_OHBP_Dase"/>
</dbReference>
<name>A0ABN1ZVZ5_9ACTN</name>